<dbReference type="RefSeq" id="WP_306709354.1">
    <property type="nucleotide sequence ID" value="NZ_JAUJFI010000119.1"/>
</dbReference>
<dbReference type="PANTHER" id="PTHR47961">
    <property type="entry name" value="DNA POLYMERASE THETA, PUTATIVE (AFU_ORTHOLOGUE AFUA_1G05260)-RELATED"/>
    <property type="match status" value="1"/>
</dbReference>
<dbReference type="PROSITE" id="PS51192">
    <property type="entry name" value="HELICASE_ATP_BIND_1"/>
    <property type="match status" value="1"/>
</dbReference>
<organism evidence="6 7">
    <name type="scientific">Azospirillum isscasi</name>
    <dbReference type="NCBI Taxonomy" id="3053926"/>
    <lineage>
        <taxon>Bacteria</taxon>
        <taxon>Pseudomonadati</taxon>
        <taxon>Pseudomonadota</taxon>
        <taxon>Alphaproteobacteria</taxon>
        <taxon>Rhodospirillales</taxon>
        <taxon>Azospirillaceae</taxon>
        <taxon>Azospirillum</taxon>
    </lineage>
</organism>
<dbReference type="Pfam" id="PF00270">
    <property type="entry name" value="DEAD"/>
    <property type="match status" value="1"/>
</dbReference>
<accession>A0ABU0WLH5</accession>
<dbReference type="InterPro" id="IPR014001">
    <property type="entry name" value="Helicase_ATP-bd"/>
</dbReference>
<dbReference type="InterPro" id="IPR050474">
    <property type="entry name" value="Hel308_SKI2-like"/>
</dbReference>
<dbReference type="PANTHER" id="PTHR47961:SF6">
    <property type="entry name" value="DNA-DIRECTED DNA POLYMERASE"/>
    <property type="match status" value="1"/>
</dbReference>
<dbReference type="CDD" id="cd17921">
    <property type="entry name" value="DEXHc_Ski2"/>
    <property type="match status" value="1"/>
</dbReference>
<keyword evidence="2" id="KW-0378">Hydrolase</keyword>
<name>A0ABU0WLH5_9PROT</name>
<keyword evidence="7" id="KW-1185">Reference proteome</keyword>
<dbReference type="Gene3D" id="3.40.50.300">
    <property type="entry name" value="P-loop containing nucleotide triphosphate hydrolases"/>
    <property type="match status" value="2"/>
</dbReference>
<keyword evidence="1" id="KW-0547">Nucleotide-binding</keyword>
<reference evidence="6 7" key="1">
    <citation type="submission" date="2023-06" db="EMBL/GenBank/DDBJ databases">
        <title>Azospirillum isscasensis sp.nov, a bacterium isolated from rhizosphere soil of rice.</title>
        <authorList>
            <person name="Wang H."/>
        </authorList>
    </citation>
    <scope>NUCLEOTIDE SEQUENCE [LARGE SCALE GENOMIC DNA]</scope>
    <source>
        <strain evidence="6 7">C340-1</strain>
    </source>
</reference>
<dbReference type="SUPFAM" id="SSF52540">
    <property type="entry name" value="P-loop containing nucleoside triphosphate hydrolases"/>
    <property type="match status" value="2"/>
</dbReference>
<evidence type="ECO:0000313" key="7">
    <source>
        <dbReference type="Proteomes" id="UP001227317"/>
    </source>
</evidence>
<dbReference type="InterPro" id="IPR027417">
    <property type="entry name" value="P-loop_NTPase"/>
</dbReference>
<dbReference type="EMBL" id="JAUJFI010000119">
    <property type="protein sequence ID" value="MDQ2105075.1"/>
    <property type="molecule type" value="Genomic_DNA"/>
</dbReference>
<dbReference type="GO" id="GO:0004386">
    <property type="term" value="F:helicase activity"/>
    <property type="evidence" value="ECO:0007669"/>
    <property type="project" value="UniProtKB-KW"/>
</dbReference>
<dbReference type="InterPro" id="IPR011545">
    <property type="entry name" value="DEAD/DEAH_box_helicase_dom"/>
</dbReference>
<keyword evidence="3 6" id="KW-0347">Helicase</keyword>
<protein>
    <submittedName>
        <fullName evidence="6">DEAD/DEAH box helicase</fullName>
    </submittedName>
</protein>
<evidence type="ECO:0000256" key="2">
    <source>
        <dbReference type="ARBA" id="ARBA00022801"/>
    </source>
</evidence>
<evidence type="ECO:0000256" key="4">
    <source>
        <dbReference type="ARBA" id="ARBA00022840"/>
    </source>
</evidence>
<evidence type="ECO:0000259" key="5">
    <source>
        <dbReference type="PROSITE" id="PS51192"/>
    </source>
</evidence>
<evidence type="ECO:0000256" key="3">
    <source>
        <dbReference type="ARBA" id="ARBA00022806"/>
    </source>
</evidence>
<proteinExistence type="predicted"/>
<sequence>MIQELCDQIWANPKFQTVSERLELAWLRKELTNIDVEEDLQDACRLMKAAAILACSSNQQHRKAAFRSATCVYELFGASNLPFDQALRVVLGRLGNFPSLATRAEVESSGNLLPLALATEEAAFSETRKVTFTHQTIYLTDFQHDLWTSLVNKQRVAVAAPTSAGKSFILQNYLASVFEKQVSCTVVYVVPTRALIAQVADDLTAQFENFEGNKPEILTVPLDAEAPLPSRAIYVMTQERVQLALISHSDFSANIIIVDEAHTISDGSRGVLLQWVIDDLLSRHTASQILFASPTIRNLDVFGKLFGLEDVIEFTSVEPTVAQNFLIVSVTNASRGKITVSTAGDGTRKLAEVANIELKQTLASRIEKLLHVSAVLGMGQSNIVYANGPAEAEKIAVQLSDLFSNRATTPEQLALADLAREAIHPKFVLAECVKRGVAFHYANIPTQLRRAIETAVSAGHIDYLVCTSRLRKKAMPGLPVVILSV</sequence>
<gene>
    <name evidence="6" type="ORF">QSG27_20410</name>
</gene>
<evidence type="ECO:0000313" key="6">
    <source>
        <dbReference type="EMBL" id="MDQ2105075.1"/>
    </source>
</evidence>
<dbReference type="SMART" id="SM00487">
    <property type="entry name" value="DEXDc"/>
    <property type="match status" value="1"/>
</dbReference>
<comment type="caution">
    <text evidence="6">The sequence shown here is derived from an EMBL/GenBank/DDBJ whole genome shotgun (WGS) entry which is preliminary data.</text>
</comment>
<evidence type="ECO:0000256" key="1">
    <source>
        <dbReference type="ARBA" id="ARBA00022741"/>
    </source>
</evidence>
<feature type="domain" description="Helicase ATP-binding" evidence="5">
    <location>
        <begin position="147"/>
        <end position="314"/>
    </location>
</feature>
<keyword evidence="4" id="KW-0067">ATP-binding</keyword>
<dbReference type="Proteomes" id="UP001227317">
    <property type="component" value="Unassembled WGS sequence"/>
</dbReference>